<accession>A0AAW0GYY5</accession>
<dbReference type="InterPro" id="IPR008266">
    <property type="entry name" value="Tyr_kinase_AS"/>
</dbReference>
<evidence type="ECO:0000259" key="1">
    <source>
        <dbReference type="PROSITE" id="PS50011"/>
    </source>
</evidence>
<proteinExistence type="predicted"/>
<organism evidence="2 3">
    <name type="scientific">Cerrena zonata</name>
    <dbReference type="NCBI Taxonomy" id="2478898"/>
    <lineage>
        <taxon>Eukaryota</taxon>
        <taxon>Fungi</taxon>
        <taxon>Dikarya</taxon>
        <taxon>Basidiomycota</taxon>
        <taxon>Agaricomycotina</taxon>
        <taxon>Agaricomycetes</taxon>
        <taxon>Polyporales</taxon>
        <taxon>Cerrenaceae</taxon>
        <taxon>Cerrena</taxon>
    </lineage>
</organism>
<reference evidence="2 3" key="1">
    <citation type="submission" date="2022-09" db="EMBL/GenBank/DDBJ databases">
        <authorList>
            <person name="Palmer J.M."/>
        </authorList>
    </citation>
    <scope>NUCLEOTIDE SEQUENCE [LARGE SCALE GENOMIC DNA]</scope>
    <source>
        <strain evidence="2 3">DSM 7382</strain>
    </source>
</reference>
<dbReference type="Proteomes" id="UP001385951">
    <property type="component" value="Unassembled WGS sequence"/>
</dbReference>
<feature type="domain" description="Protein kinase" evidence="1">
    <location>
        <begin position="195"/>
        <end position="460"/>
    </location>
</feature>
<dbReference type="InterPro" id="IPR000719">
    <property type="entry name" value="Prot_kinase_dom"/>
</dbReference>
<protein>
    <recommendedName>
        <fullName evidence="1">Protein kinase domain-containing protein</fullName>
    </recommendedName>
</protein>
<evidence type="ECO:0000313" key="3">
    <source>
        <dbReference type="Proteomes" id="UP001385951"/>
    </source>
</evidence>
<dbReference type="PANTHER" id="PTHR44329">
    <property type="entry name" value="SERINE/THREONINE-PROTEIN KINASE TNNI3K-RELATED"/>
    <property type="match status" value="1"/>
</dbReference>
<dbReference type="AlphaFoldDB" id="A0AAW0GYY5"/>
<comment type="caution">
    <text evidence="2">The sequence shown here is derived from an EMBL/GenBank/DDBJ whole genome shotgun (WGS) entry which is preliminary data.</text>
</comment>
<dbReference type="SUPFAM" id="SSF56112">
    <property type="entry name" value="Protein kinase-like (PK-like)"/>
    <property type="match status" value="1"/>
</dbReference>
<dbReference type="Pfam" id="PF00069">
    <property type="entry name" value="Pkinase"/>
    <property type="match status" value="1"/>
</dbReference>
<dbReference type="GO" id="GO:0004674">
    <property type="term" value="F:protein serine/threonine kinase activity"/>
    <property type="evidence" value="ECO:0007669"/>
    <property type="project" value="TreeGrafter"/>
</dbReference>
<evidence type="ECO:0000313" key="2">
    <source>
        <dbReference type="EMBL" id="KAK7696378.1"/>
    </source>
</evidence>
<dbReference type="GO" id="GO:0005524">
    <property type="term" value="F:ATP binding"/>
    <property type="evidence" value="ECO:0007669"/>
    <property type="project" value="InterPro"/>
</dbReference>
<name>A0AAW0GYY5_9APHY</name>
<dbReference type="EMBL" id="JASBNA010000001">
    <property type="protein sequence ID" value="KAK7696378.1"/>
    <property type="molecule type" value="Genomic_DNA"/>
</dbReference>
<dbReference type="InterPro" id="IPR011009">
    <property type="entry name" value="Kinase-like_dom_sf"/>
</dbReference>
<dbReference type="PROSITE" id="PS00109">
    <property type="entry name" value="PROTEIN_KINASE_TYR"/>
    <property type="match status" value="1"/>
</dbReference>
<gene>
    <name evidence="2" type="ORF">QCA50_001032</name>
</gene>
<keyword evidence="3" id="KW-1185">Reference proteome</keyword>
<dbReference type="PROSITE" id="PS50011">
    <property type="entry name" value="PROTEIN_KINASE_DOM"/>
    <property type="match status" value="1"/>
</dbReference>
<dbReference type="Gene3D" id="1.10.510.10">
    <property type="entry name" value="Transferase(Phosphotransferase) domain 1"/>
    <property type="match status" value="1"/>
</dbReference>
<dbReference type="InterPro" id="IPR051681">
    <property type="entry name" value="Ser/Thr_Kinases-Pseudokinases"/>
</dbReference>
<sequence length="530" mass="59314">MTSIHPQISELYTLLVRRNTLLHDFHLDYWFNVEHEFRRGVYCSERITNNCDTAFDVYCMVIDDMIKSLRAQISCLSAAMTTKANLSTVLASILQGTLGQGYRHDPFLYPKIQHLLCLAHSSQVHKDVVLSFRGETAENVLCVMMKTMSTKHSLNASHSRATAPYRLSLRRLLLRLSKESGVIPSSLFLQGITCTDKDIPYGNGQFAEVFQARHNGQKVALKRLRVYQSQRNGAEDYESFCRELLVWSQLSHPNILSLLGADKDTFSPRHCMVSLWMNNGNVHECMSALHAKGNRIPYERWLAETSQGLEYLHEEGIVHGDLRGANILVDDYFHIRLADFGLAFFADATTATLGSHLGGAARWMAPELLSGDSLRPTYASDIYSLACACVEILTHKVPFSHILSDIQVIAQVTKGRKPSRPLIQNGASLPEELWNLLQKCWHPRATERPDAQAVAEEMVIICSKDFAQPLPRDISVLAFKTSRPSMKLLLGHARCLEAPKEILGVKSASAAILSDSAVLILTNAPLLRVF</sequence>